<dbReference type="OrthoDB" id="898678at2"/>
<reference evidence="3 4" key="1">
    <citation type="submission" date="2018-03" db="EMBL/GenBank/DDBJ databases">
        <title>Genomic Encyclopedia of Archaeal and Bacterial Type Strains, Phase II (KMG-II): from individual species to whole genera.</title>
        <authorList>
            <person name="Goeker M."/>
        </authorList>
    </citation>
    <scope>NUCLEOTIDE SEQUENCE [LARGE SCALE GENOMIC DNA]</scope>
    <source>
        <strain evidence="3 4">DSM 27929</strain>
    </source>
</reference>
<proteinExistence type="predicted"/>
<dbReference type="PROSITE" id="PS50837">
    <property type="entry name" value="NACHT"/>
    <property type="match status" value="1"/>
</dbReference>
<dbReference type="Gene3D" id="3.40.50.300">
    <property type="entry name" value="P-loop containing nucleotide triphosphate hydrolases"/>
    <property type="match status" value="1"/>
</dbReference>
<keyword evidence="4" id="KW-1185">Reference proteome</keyword>
<comment type="caution">
    <text evidence="3">The sequence shown here is derived from an EMBL/GenBank/DDBJ whole genome shotgun (WGS) entry which is preliminary data.</text>
</comment>
<dbReference type="RefSeq" id="WP_146131399.1">
    <property type="nucleotide sequence ID" value="NZ_PVTR01000005.1"/>
</dbReference>
<organism evidence="3 4">
    <name type="scientific">Mongoliibacter ruber</name>
    <dbReference type="NCBI Taxonomy" id="1750599"/>
    <lineage>
        <taxon>Bacteria</taxon>
        <taxon>Pseudomonadati</taxon>
        <taxon>Bacteroidota</taxon>
        <taxon>Cytophagia</taxon>
        <taxon>Cytophagales</taxon>
        <taxon>Cyclobacteriaceae</taxon>
        <taxon>Mongoliibacter</taxon>
    </lineage>
</organism>
<evidence type="ECO:0000313" key="3">
    <source>
        <dbReference type="EMBL" id="PRY87980.1"/>
    </source>
</evidence>
<name>A0A2T0WMQ7_9BACT</name>
<evidence type="ECO:0000259" key="2">
    <source>
        <dbReference type="PROSITE" id="PS50837"/>
    </source>
</evidence>
<accession>A0A2T0WMQ7</accession>
<feature type="domain" description="NACHT" evidence="2">
    <location>
        <begin position="343"/>
        <end position="447"/>
    </location>
</feature>
<dbReference type="Proteomes" id="UP000238157">
    <property type="component" value="Unassembled WGS sequence"/>
</dbReference>
<dbReference type="EMBL" id="PVTR01000005">
    <property type="protein sequence ID" value="PRY87980.1"/>
    <property type="molecule type" value="Genomic_DNA"/>
</dbReference>
<dbReference type="InterPro" id="IPR056884">
    <property type="entry name" value="NPHP3-like_N"/>
</dbReference>
<dbReference type="InterPro" id="IPR007111">
    <property type="entry name" value="NACHT_NTPase"/>
</dbReference>
<protein>
    <submittedName>
        <fullName evidence="3">NACHT domain-containing protein</fullName>
    </submittedName>
</protein>
<dbReference type="SUPFAM" id="SSF52540">
    <property type="entry name" value="P-loop containing nucleoside triphosphate hydrolases"/>
    <property type="match status" value="1"/>
</dbReference>
<dbReference type="Pfam" id="PF24883">
    <property type="entry name" value="NPHP3_N"/>
    <property type="match status" value="1"/>
</dbReference>
<sequence length="1932" mass="226937">MEQEKISFCQPASALRDSLGSQRTLHTFANRTSRPSSQNLQKSAIFTNAQNEDYMGLNTAHEGYEYQDLLTAYFILGWILEDEESTFYIDKKEFDSDRFDDLTIINNKGLFKRQIKYSSSESNHSFKKEDLSTDGSYNLAIDELFNSWNNHPDKSILDIRLCLAWNEPKDELLNILDIQNKQKTFINHDTTLYRVNVEKLWPKNNKPIEKWRRFRTKSNGIQRDEFVKFCEAFTIEIDFPKFSLSIYEPGQLEKIILDQVDRLGIGIFPNNKKSKEEFILSLSALIRKSRSKGLPITTKEIFKQFEIITDFGSIEQNFPIDERKNILTKENVTSILRLVNSDKRIILKGEPGSGKSWFVNNLISELNSNNINTVKHYCYTDLQDKFQKERIKTDVFYGNIISEILNLYPELKEKKRHRYASSLSELNILIENITEPTVLIIDGLDHIQRVFNYRPYNDLSISEIDIINEINKINISDNLSILVASQPIKELGDIHNYTQISIPNWDIDDVKALMSKLHLDDEEFDDKHISELLLEKSSSNPLYLTYLIEEIKCLPQINVDVFNSLPYYSYNLKEYYSYILAKQNLNNDVPFALSAVNFSLTKQELKEITELGVYVDETLDLLKPVLKQNTSSKGYIIYHESFRRFILEELKSNEVVEKRIFRPVIDWFDRLDFYCYPKAYRYYLQVLTDGGYYEKVLEFVSKDFIKKCVCSGHPWDIIKNNYYFFSIACVEAKDVEKVIILNEINKTLAGTEDSFEEAFLYYIDAFGYKNGYKAVSEYLLFESKPTLTKRQGLQVCYLIDSKGVVAPWEYYSDYFISGKPIKLDDFKYYLRLLLYQNNSEKLIDIAKKIKKRKFTDFKAVFINELSSFRPKTFVDELINKHDIIRKVSAIVGNKKRKKENLQLLGEEILKFESIFDNEVPKIKFFFKQIESQIHDSESIAVVIDVFKSNNWFYNWLIYFIKIKQFRVSKTADSLELRSAFDFLAYNVEPFQGKPRTCDLYSLHDFIYESLNEGLSFIKEKEDWVYILKVLDRVSIKTTTYLQNSPGGPIATNNFFKLLVDNINVNNSTSVIELLVGQYERNKDGQFHAFLSEYCFQLVKAYAFVNDSEKIDLYFNQGVEYVLGYTWRRDLTLEDLTESIVGLSTINNSLGNEYILKLKELVDSVVQHTDGKDTKHFPVEWFEKFYQINPKYASLYLLHELVGTRCDWRLESSLKHLITNPDVQINDLTKCFLNQTMLVESDDVFLMDSIKLFEKLKLPIAKNTLAASINARLSIKQNSERSKDFQNEIKKYANDLKLPNSFVTSNTIASSRKSISIDPIVKIKRECVNRKEFSDMSLSELSIYLNDNPILEKEVQSLIYVFDSYQVLTPESKDLIEHLVRKNEDYHDERKINITPIFDSNSELSVFFWITRFVYQRDGWFKSLSNLGAFQTAYKLNPNKSIDFLFELLASNLNLGYKRVFSANLFNALTSVGYNTSLLEKSWLSMYEIIEYRLPSRETYDWDKVLTNDLNMDIDEIHICLLFCRFKSYTVQKYHIVLSSISILLFEDSQKLIKPIKWFLLNHEYFKKSIILAILQLLVLFEETTKGYLKNFESELKSIYPTYYFLIDSLISNVFHFKTKSVVKAKDDLIYPISTDECNWFEGLNKRHDTLKRAGIDTENIFGKFKATFQRKYSEYLEIYGNRMSERMVSNIYFSDYLLELFNTECYEKLNSYTNTQDVFESLKIDIKSIIAQQLSIDIRPDSLKRASNYEKYAAFNEDIYIDKNGWVRIAHFEHELIKKEHYKLTDRKIFGGVVFNEGESMDFPYSAYRLEMDLLWNENYVDFPTEKTPIFSFIQNQFQFEYFKILWLNPSIMEVLELRLGDFRDGLIAYNSKDEVILKLKTWQTEFVGSIVNIQGEIPKLDGSELVMREDYFKKLCDIYNEKPKYSISRTF</sequence>
<dbReference type="InterPro" id="IPR027417">
    <property type="entry name" value="P-loop_NTPase"/>
</dbReference>
<gene>
    <name evidence="3" type="ORF">CLW00_105100</name>
</gene>
<evidence type="ECO:0000313" key="4">
    <source>
        <dbReference type="Proteomes" id="UP000238157"/>
    </source>
</evidence>
<keyword evidence="1" id="KW-0677">Repeat</keyword>
<evidence type="ECO:0000256" key="1">
    <source>
        <dbReference type="ARBA" id="ARBA00022737"/>
    </source>
</evidence>